<name>X1EC49_9ZZZZ</name>
<proteinExistence type="predicted"/>
<protein>
    <submittedName>
        <fullName evidence="1">Uncharacterized protein</fullName>
    </submittedName>
</protein>
<accession>X1EC49</accession>
<comment type="caution">
    <text evidence="1">The sequence shown here is derived from an EMBL/GenBank/DDBJ whole genome shotgun (WGS) entry which is preliminary data.</text>
</comment>
<sequence length="98" mass="10363">MAKPGHGYCYATIDGILVSKPCNVVAVNFTPTTGADSVTIYDGQDALSGEIFMHLAASVIISRQAHFGKGAYCRNGVYVVFSAGVGRLTLVYDTVETL</sequence>
<organism evidence="1">
    <name type="scientific">marine sediment metagenome</name>
    <dbReference type="NCBI Taxonomy" id="412755"/>
    <lineage>
        <taxon>unclassified sequences</taxon>
        <taxon>metagenomes</taxon>
        <taxon>ecological metagenomes</taxon>
    </lineage>
</organism>
<evidence type="ECO:0000313" key="1">
    <source>
        <dbReference type="EMBL" id="GAH30182.1"/>
    </source>
</evidence>
<dbReference type="EMBL" id="BARU01002634">
    <property type="protein sequence ID" value="GAH30182.1"/>
    <property type="molecule type" value="Genomic_DNA"/>
</dbReference>
<reference evidence="1" key="1">
    <citation type="journal article" date="2014" name="Front. Microbiol.">
        <title>High frequency of phylogenetically diverse reductive dehalogenase-homologous genes in deep subseafloor sedimentary metagenomes.</title>
        <authorList>
            <person name="Kawai M."/>
            <person name="Futagami T."/>
            <person name="Toyoda A."/>
            <person name="Takaki Y."/>
            <person name="Nishi S."/>
            <person name="Hori S."/>
            <person name="Arai W."/>
            <person name="Tsubouchi T."/>
            <person name="Morono Y."/>
            <person name="Uchiyama I."/>
            <person name="Ito T."/>
            <person name="Fujiyama A."/>
            <person name="Inagaki F."/>
            <person name="Takami H."/>
        </authorList>
    </citation>
    <scope>NUCLEOTIDE SEQUENCE</scope>
    <source>
        <strain evidence="1">Expedition CK06-06</strain>
    </source>
</reference>
<dbReference type="AlphaFoldDB" id="X1EC49"/>
<gene>
    <name evidence="1" type="ORF">S03H2_06129</name>
</gene>